<dbReference type="AlphaFoldDB" id="A0A6I6SRV5"/>
<evidence type="ECO:0000313" key="2">
    <source>
        <dbReference type="EMBL" id="QHC50480.1"/>
    </source>
</evidence>
<reference evidence="2 3" key="1">
    <citation type="submission" date="2019-01" db="EMBL/GenBank/DDBJ databases">
        <title>Complete genome of a denitifying bacterium Halomons sp. BC-M4-5.</title>
        <authorList>
            <person name="Wang L."/>
            <person name="Shao Z."/>
        </authorList>
    </citation>
    <scope>NUCLEOTIDE SEQUENCE [LARGE SCALE GENOMIC DNA]</scope>
    <source>
        <strain evidence="2 3">BC-M4-5</strain>
    </source>
</reference>
<dbReference type="KEGG" id="htx:EKK97_14010"/>
<sequence>MIKSRIRGGQGVSRRLREIQQRLTDQKRVYVGLPEGSGNSEDGTPLVVIGAINEFGGTINHPGGTKYGYRNRQEAEDGKVRFLKDGQGFMVLGETGPHKITIPERSFLRVPLRANQKEFAKAFRQIMPKVARGELTIEQALDQIGAKAASVSQEAISAGIGPPNADSTVRQKGSSKPLIRDGHLRQAITWVIKNPKELS</sequence>
<feature type="compositionally biased region" description="Polar residues" evidence="1">
    <location>
        <begin position="165"/>
        <end position="174"/>
    </location>
</feature>
<keyword evidence="3" id="KW-1185">Reference proteome</keyword>
<evidence type="ECO:0000313" key="3">
    <source>
        <dbReference type="Proteomes" id="UP000464013"/>
    </source>
</evidence>
<dbReference type="RefSeq" id="WP_159552772.1">
    <property type="nucleotide sequence ID" value="NZ_CP035042.1"/>
</dbReference>
<name>A0A6I6SRV5_9GAMM</name>
<dbReference type="Proteomes" id="UP000464013">
    <property type="component" value="Chromosome"/>
</dbReference>
<dbReference type="OrthoDB" id="8160844at2"/>
<organism evidence="2 3">
    <name type="scientific">Billgrantia tianxiuensis</name>
    <dbReference type="NCBI Taxonomy" id="2497861"/>
    <lineage>
        <taxon>Bacteria</taxon>
        <taxon>Pseudomonadati</taxon>
        <taxon>Pseudomonadota</taxon>
        <taxon>Gammaproteobacteria</taxon>
        <taxon>Oceanospirillales</taxon>
        <taxon>Halomonadaceae</taxon>
        <taxon>Billgrantia</taxon>
    </lineage>
</organism>
<gene>
    <name evidence="2" type="ORF">EKK97_14010</name>
</gene>
<evidence type="ECO:0000256" key="1">
    <source>
        <dbReference type="SAM" id="MobiDB-lite"/>
    </source>
</evidence>
<feature type="region of interest" description="Disordered" evidence="1">
    <location>
        <begin position="158"/>
        <end position="178"/>
    </location>
</feature>
<dbReference type="EMBL" id="CP035042">
    <property type="protein sequence ID" value="QHC50480.1"/>
    <property type="molecule type" value="Genomic_DNA"/>
</dbReference>
<accession>A0A6I6SRV5</accession>
<proteinExistence type="predicted"/>
<protein>
    <submittedName>
        <fullName evidence="2">Uncharacterized protein</fullName>
    </submittedName>
</protein>